<feature type="non-terminal residue" evidence="3">
    <location>
        <position position="118"/>
    </location>
</feature>
<feature type="transmembrane region" description="Helical" evidence="2">
    <location>
        <begin position="36"/>
        <end position="56"/>
    </location>
</feature>
<dbReference type="Proteomes" id="UP000447873">
    <property type="component" value="Unassembled WGS sequence"/>
</dbReference>
<evidence type="ECO:0000256" key="1">
    <source>
        <dbReference type="SAM" id="MobiDB-lite"/>
    </source>
</evidence>
<reference evidence="3 4" key="1">
    <citation type="submission" date="2018-12" db="EMBL/GenBank/DDBJ databases">
        <title>Venturia inaequalis Genome Resource.</title>
        <authorList>
            <person name="Lichtner F.J."/>
        </authorList>
    </citation>
    <scope>NUCLEOTIDE SEQUENCE [LARGE SCALE GENOMIC DNA]</scope>
    <source>
        <strain evidence="3 4">120213</strain>
    </source>
</reference>
<evidence type="ECO:0000256" key="2">
    <source>
        <dbReference type="SAM" id="Phobius"/>
    </source>
</evidence>
<sequence>MLQSFDPDPDRFIGPSSFIAEVADPEDVANKSHTVAVWKFIVHGVVVIAGVMIQILHNGATFMIVIKTHHHTPVGNQRSSSRSSNHLRVISRPGTTLTDVQASQNNERMSRLAYQYGK</sequence>
<keyword evidence="2" id="KW-1133">Transmembrane helix</keyword>
<dbReference type="EMBL" id="WNWS01001020">
    <property type="protein sequence ID" value="KAE9962629.1"/>
    <property type="molecule type" value="Genomic_DNA"/>
</dbReference>
<protein>
    <submittedName>
        <fullName evidence="3">Uncharacterized protein</fullName>
    </submittedName>
</protein>
<keyword evidence="2" id="KW-0472">Membrane</keyword>
<comment type="caution">
    <text evidence="3">The sequence shown here is derived from an EMBL/GenBank/DDBJ whole genome shotgun (WGS) entry which is preliminary data.</text>
</comment>
<name>A0A8H3U5K2_VENIN</name>
<organism evidence="3 4">
    <name type="scientific">Venturia inaequalis</name>
    <name type="common">Apple scab fungus</name>
    <dbReference type="NCBI Taxonomy" id="5025"/>
    <lineage>
        <taxon>Eukaryota</taxon>
        <taxon>Fungi</taxon>
        <taxon>Dikarya</taxon>
        <taxon>Ascomycota</taxon>
        <taxon>Pezizomycotina</taxon>
        <taxon>Dothideomycetes</taxon>
        <taxon>Pleosporomycetidae</taxon>
        <taxon>Venturiales</taxon>
        <taxon>Venturiaceae</taxon>
        <taxon>Venturia</taxon>
    </lineage>
</organism>
<gene>
    <name evidence="3" type="ORF">EG328_000272</name>
</gene>
<feature type="region of interest" description="Disordered" evidence="1">
    <location>
        <begin position="73"/>
        <end position="106"/>
    </location>
</feature>
<feature type="compositionally biased region" description="Polar residues" evidence="1">
    <location>
        <begin position="93"/>
        <end position="106"/>
    </location>
</feature>
<accession>A0A8H3U5K2</accession>
<evidence type="ECO:0000313" key="3">
    <source>
        <dbReference type="EMBL" id="KAE9962629.1"/>
    </source>
</evidence>
<proteinExistence type="predicted"/>
<keyword evidence="2" id="KW-0812">Transmembrane</keyword>
<feature type="compositionally biased region" description="Polar residues" evidence="1">
    <location>
        <begin position="74"/>
        <end position="86"/>
    </location>
</feature>
<evidence type="ECO:0000313" key="4">
    <source>
        <dbReference type="Proteomes" id="UP000447873"/>
    </source>
</evidence>
<dbReference type="AlphaFoldDB" id="A0A8H3U5K2"/>